<dbReference type="SUPFAM" id="SSF55729">
    <property type="entry name" value="Acyl-CoA N-acyltransferases (Nat)"/>
    <property type="match status" value="1"/>
</dbReference>
<evidence type="ECO:0000313" key="3">
    <source>
        <dbReference type="EMBL" id="CUK27277.1"/>
    </source>
</evidence>
<evidence type="ECO:0000256" key="1">
    <source>
        <dbReference type="SAM" id="MobiDB-lite"/>
    </source>
</evidence>
<dbReference type="AlphaFoldDB" id="A0A0P1IUQ5"/>
<dbReference type="EMBL" id="CYUE01000022">
    <property type="protein sequence ID" value="CUK27277.1"/>
    <property type="molecule type" value="Genomic_DNA"/>
</dbReference>
<dbReference type="GO" id="GO:0016747">
    <property type="term" value="F:acyltransferase activity, transferring groups other than amino-acyl groups"/>
    <property type="evidence" value="ECO:0007669"/>
    <property type="project" value="InterPro"/>
</dbReference>
<dbReference type="InterPro" id="IPR016181">
    <property type="entry name" value="Acyl_CoA_acyltransferase"/>
</dbReference>
<reference evidence="4" key="1">
    <citation type="submission" date="2015-09" db="EMBL/GenBank/DDBJ databases">
        <authorList>
            <person name="Rodrigo-Torres Lidia"/>
            <person name="Arahal R.David."/>
        </authorList>
    </citation>
    <scope>NUCLEOTIDE SEQUENCE [LARGE SCALE GENOMIC DNA]</scope>
    <source>
        <strain evidence="4">CECT 5114</strain>
    </source>
</reference>
<sequence>MSQSPTIRTDRLILRKPDASDLDAVLAFFQSERAEYVGGPYTLGKAWRQFAAEVGHWDLLGYGMWSVTTKDTGETLGLVGPWTPADWPETEIGWFMFENAEGKGYAFEAAQAAVNHAYETLGWDTAVSYIDKDNTRSIALAERLGASFDPNAPQPKPDMPCLVYRHPRPASQSETIQ</sequence>
<dbReference type="OrthoDB" id="6293260at2"/>
<evidence type="ECO:0000259" key="2">
    <source>
        <dbReference type="PROSITE" id="PS51186"/>
    </source>
</evidence>
<feature type="region of interest" description="Disordered" evidence="1">
    <location>
        <begin position="147"/>
        <end position="177"/>
    </location>
</feature>
<dbReference type="InterPro" id="IPR000182">
    <property type="entry name" value="GNAT_dom"/>
</dbReference>
<dbReference type="InterPro" id="IPR051531">
    <property type="entry name" value="N-acetyltransferase"/>
</dbReference>
<feature type="domain" description="N-acetyltransferase" evidence="2">
    <location>
        <begin position="12"/>
        <end position="169"/>
    </location>
</feature>
<keyword evidence="4" id="KW-1185">Reference proteome</keyword>
<dbReference type="PROSITE" id="PS51186">
    <property type="entry name" value="GNAT"/>
    <property type="match status" value="1"/>
</dbReference>
<protein>
    <recommendedName>
        <fullName evidence="2">N-acetyltransferase domain-containing protein</fullName>
    </recommendedName>
</protein>
<organism evidence="3 4">
    <name type="scientific">Cognatishimia activa</name>
    <dbReference type="NCBI Taxonomy" id="1715691"/>
    <lineage>
        <taxon>Bacteria</taxon>
        <taxon>Pseudomonadati</taxon>
        <taxon>Pseudomonadota</taxon>
        <taxon>Alphaproteobacteria</taxon>
        <taxon>Rhodobacterales</taxon>
        <taxon>Paracoccaceae</taxon>
        <taxon>Cognatishimia</taxon>
    </lineage>
</organism>
<dbReference type="STRING" id="1715691.TA5113_00542"/>
<dbReference type="Pfam" id="PF13302">
    <property type="entry name" value="Acetyltransf_3"/>
    <property type="match status" value="1"/>
</dbReference>
<dbReference type="Gene3D" id="3.40.630.30">
    <property type="match status" value="1"/>
</dbReference>
<accession>A0A0P1IUQ5</accession>
<dbReference type="RefSeq" id="WP_058316199.1">
    <property type="nucleotide sequence ID" value="NZ_CYTO01000005.1"/>
</dbReference>
<proteinExistence type="predicted"/>
<gene>
    <name evidence="3" type="ORF">TA5114_03105</name>
</gene>
<dbReference type="PANTHER" id="PTHR43792:SF1">
    <property type="entry name" value="N-ACETYLTRANSFERASE DOMAIN-CONTAINING PROTEIN"/>
    <property type="match status" value="1"/>
</dbReference>
<name>A0A0P1IUQ5_9RHOB</name>
<dbReference type="Proteomes" id="UP000051184">
    <property type="component" value="Unassembled WGS sequence"/>
</dbReference>
<evidence type="ECO:0000313" key="4">
    <source>
        <dbReference type="Proteomes" id="UP000051184"/>
    </source>
</evidence>
<dbReference type="PANTHER" id="PTHR43792">
    <property type="entry name" value="GNAT FAMILY, PUTATIVE (AFU_ORTHOLOGUE AFUA_3G00765)-RELATED-RELATED"/>
    <property type="match status" value="1"/>
</dbReference>